<feature type="region of interest" description="Disordered" evidence="1">
    <location>
        <begin position="1210"/>
        <end position="1239"/>
    </location>
</feature>
<feature type="region of interest" description="Disordered" evidence="1">
    <location>
        <begin position="1435"/>
        <end position="1459"/>
    </location>
</feature>
<protein>
    <recommendedName>
        <fullName evidence="7">PXA domain-containing protein</fullName>
    </recommendedName>
</protein>
<dbReference type="InterPro" id="IPR003114">
    <property type="entry name" value="Phox_assoc"/>
</dbReference>
<evidence type="ECO:0008006" key="7">
    <source>
        <dbReference type="Google" id="ProtNLM"/>
    </source>
</evidence>
<sequence>MIVFIWIALSFTLMGYIFCVILCKCTVIERTQPTVKMLIFSQEYLRPKKNVHEPTDAYFDHTKVTIGSRSNEALQSIFDLLLKEYIEFWYRPFTSNPDFMVQLKMFLQYSCAVIVQRVKNIDLSEFIINRFIPHFFDHIVHILSLTSDKLNNTGVSDIHDETQTMLKENHFRKSSLKSCSEEAILCAFGDRLHAALYSRQAEVMYLRAVVNRLLPVLGMPPSLSSSEMHKSKEPSVDHGHRLRRNRLIHNSPGHGSSERGRKSPVVSRSASTGALFFQKFMELGCNPSLSSFLIEILSTCVLLPAMDILANSDFVNHLILLSFPECTPIESLIKHDCEHVPLLEAYIDDWEKWLSNKQSTVIPIEKLLNQQDEFYPFMQYMKSVKSIEPLTVLLLMYQINSRVSKSILTSDACHEISAQLQHILNILNGQMFNDNNDNDTMDHVDMDHHDHRRRHHHHHQSIYQMSKMFTQNQSTEPITNSKHLQIFNISNEFEELLKVSLKYCSPETVHQLVNTSQWKETYQSVCKTVELRFIPMYLESPEYIKHSFGFSHISTSSVSSLNKIGVRSPKRDIRRLSQNVGTNQQQTGLFGNALMNVFNSQSNDGQLFGNLDSSKLSVSSIRRNQKDRFTNILNEQTNRSNRYYTNTSTTTTTTAINEELVTNQHVIGIKHLPETTPQLDLSQCNVYIRGLSRPEVVSQSNTRHPLGIITTSTNNPPMLSSSTTLGMTNLHSNQTHHLPASMNMNILSNTINTTTTTTTMTTPISSSTTAVRDISYRNKITNELNNLINPSVYNNSVVSSSSSLPQLSTQFMFNVITEMIVNGVRRQVAKVTRKYSEFYVLEQKLIEFHGSLIIKQLPKRQLIPRTMEFLESKCDAFQSYLQYLIAQPFLRNSKLLYSFLMSNEPFNTNIFELNLGRLVKSVPLKLTKEKGQFLDNFLSTYFLSCHPQPMECDNTTTSINDFEMIRSKSLSIYSTTETDAYSASYNSLLNTTTNNNHISSTKNVIGDTTFHSSSTNILQDRNLIYKSISNNFQMDTYPIDKHIDYYSRYVLNSPQHKHQSRTSLDHRLRSRIYWNNAGLTYEKQKDTINQSSQLSTVHLTSLSEMILYFLEKSITSLSTSSPLNEKKSSLNSTYSQLSSNVEMLSSAAAATESSSSSSVQMMNSLQEINTDNMTSSIDPWDITNPCWNEAFLNGPSLSNVITATTTTATTSTTTTTTDNNNSTHLGSHQLSSSSSSSSSETALDHIKSTFITHSNQSSSSSTTNTTTNNHPYSVVSINLNDFFHAFNELLLLIKKQCKIYFYNFLYKIIIYLFIYFNQSINYWLTNYMIHMIYQLFSDDMLSYILNNIKTNIFFHSSKKIDMDKSERKEKARVAIEKAIQNLTGLSYLTDIEMVHDHVDRIFNCLQYSKLNKQLTYILLDQLLLELFPELHLNNNDNEEDTIHTTTNTTTDKNNSSIDG</sequence>
<dbReference type="PROSITE" id="PS50195">
    <property type="entry name" value="PX"/>
    <property type="match status" value="1"/>
</dbReference>
<dbReference type="SMART" id="SM00313">
    <property type="entry name" value="PXA"/>
    <property type="match status" value="1"/>
</dbReference>
<feature type="transmembrane region" description="Helical" evidence="2">
    <location>
        <begin position="1304"/>
        <end position="1324"/>
    </location>
</feature>
<reference evidence="5" key="1">
    <citation type="submission" date="2022-06" db="EMBL/GenBank/DDBJ databases">
        <authorList>
            <person name="Berger JAMES D."/>
            <person name="Berger JAMES D."/>
        </authorList>
    </citation>
    <scope>NUCLEOTIDE SEQUENCE [LARGE SCALE GENOMIC DNA]</scope>
</reference>
<dbReference type="InterPro" id="IPR001683">
    <property type="entry name" value="PX_dom"/>
</dbReference>
<proteinExistence type="predicted"/>
<dbReference type="PANTHER" id="PTHR22775:SF44">
    <property type="entry name" value="SORTING NEXIN-14"/>
    <property type="match status" value="1"/>
</dbReference>
<dbReference type="Gene3D" id="3.30.1520.10">
    <property type="entry name" value="Phox-like domain"/>
    <property type="match status" value="1"/>
</dbReference>
<feature type="compositionally biased region" description="Basic and acidic residues" evidence="1">
    <location>
        <begin position="227"/>
        <end position="239"/>
    </location>
</feature>
<dbReference type="Pfam" id="PF00787">
    <property type="entry name" value="PX"/>
    <property type="match status" value="1"/>
</dbReference>
<reference evidence="6" key="2">
    <citation type="submission" date="2023-11" db="UniProtKB">
        <authorList>
            <consortium name="WormBaseParasite"/>
        </authorList>
    </citation>
    <scope>IDENTIFICATION</scope>
</reference>
<dbReference type="Pfam" id="PF02194">
    <property type="entry name" value="PXA"/>
    <property type="match status" value="1"/>
</dbReference>
<dbReference type="PANTHER" id="PTHR22775">
    <property type="entry name" value="SORTING NEXIN"/>
    <property type="match status" value="1"/>
</dbReference>
<dbReference type="SMART" id="SM00312">
    <property type="entry name" value="PX"/>
    <property type="match status" value="1"/>
</dbReference>
<feature type="compositionally biased region" description="Low complexity" evidence="1">
    <location>
        <begin position="1443"/>
        <end position="1459"/>
    </location>
</feature>
<keyword evidence="2" id="KW-0812">Transmembrane</keyword>
<dbReference type="GO" id="GO:0035091">
    <property type="term" value="F:phosphatidylinositol binding"/>
    <property type="evidence" value="ECO:0007669"/>
    <property type="project" value="InterPro"/>
</dbReference>
<dbReference type="Proteomes" id="UP000050792">
    <property type="component" value="Unassembled WGS sequence"/>
</dbReference>
<dbReference type="SUPFAM" id="SSF64268">
    <property type="entry name" value="PX domain"/>
    <property type="match status" value="1"/>
</dbReference>
<evidence type="ECO:0000259" key="4">
    <source>
        <dbReference type="PROSITE" id="PS51207"/>
    </source>
</evidence>
<evidence type="ECO:0000313" key="6">
    <source>
        <dbReference type="WBParaSite" id="SRDH1_94200.1"/>
    </source>
</evidence>
<accession>A0AA85GEF8</accession>
<evidence type="ECO:0000256" key="1">
    <source>
        <dbReference type="SAM" id="MobiDB-lite"/>
    </source>
</evidence>
<keyword evidence="5" id="KW-1185">Reference proteome</keyword>
<evidence type="ECO:0000313" key="5">
    <source>
        <dbReference type="Proteomes" id="UP000050792"/>
    </source>
</evidence>
<feature type="compositionally biased region" description="Low complexity" evidence="1">
    <location>
        <begin position="1210"/>
        <end position="1223"/>
    </location>
</feature>
<organism evidence="5 6">
    <name type="scientific">Schistosoma rodhaini</name>
    <dbReference type="NCBI Taxonomy" id="6188"/>
    <lineage>
        <taxon>Eukaryota</taxon>
        <taxon>Metazoa</taxon>
        <taxon>Spiralia</taxon>
        <taxon>Lophotrochozoa</taxon>
        <taxon>Platyhelminthes</taxon>
        <taxon>Trematoda</taxon>
        <taxon>Digenea</taxon>
        <taxon>Strigeidida</taxon>
        <taxon>Schistosomatoidea</taxon>
        <taxon>Schistosomatidae</taxon>
        <taxon>Schistosoma</taxon>
    </lineage>
</organism>
<name>A0AA85GEF8_9TREM</name>
<evidence type="ECO:0000256" key="2">
    <source>
        <dbReference type="SAM" id="Phobius"/>
    </source>
</evidence>
<keyword evidence="2" id="KW-1133">Transmembrane helix</keyword>
<feature type="region of interest" description="Disordered" evidence="1">
    <location>
        <begin position="222"/>
        <end position="265"/>
    </location>
</feature>
<feature type="domain" description="PX" evidence="3">
    <location>
        <begin position="791"/>
        <end position="907"/>
    </location>
</feature>
<dbReference type="InterPro" id="IPR036871">
    <property type="entry name" value="PX_dom_sf"/>
</dbReference>
<keyword evidence="2" id="KW-0472">Membrane</keyword>
<feature type="domain" description="PXA" evidence="4">
    <location>
        <begin position="67"/>
        <end position="327"/>
    </location>
</feature>
<evidence type="ECO:0000259" key="3">
    <source>
        <dbReference type="PROSITE" id="PS50195"/>
    </source>
</evidence>
<dbReference type="WBParaSite" id="SRDH1_94200.1">
    <property type="protein sequence ID" value="SRDH1_94200.1"/>
    <property type="gene ID" value="SRDH1_94200"/>
</dbReference>
<dbReference type="PROSITE" id="PS51207">
    <property type="entry name" value="PXA"/>
    <property type="match status" value="1"/>
</dbReference>